<dbReference type="Gene3D" id="2.60.120.620">
    <property type="entry name" value="q2cbj1_9rhob like domain"/>
    <property type="match status" value="2"/>
</dbReference>
<comment type="cofactor">
    <cofactor evidence="1">
        <name>L-ascorbate</name>
        <dbReference type="ChEBI" id="CHEBI:38290"/>
    </cofactor>
</comment>
<evidence type="ECO:0000256" key="8">
    <source>
        <dbReference type="ARBA" id="ARBA00049169"/>
    </source>
</evidence>
<dbReference type="GO" id="GO:0005789">
    <property type="term" value="C:endoplasmic reticulum membrane"/>
    <property type="evidence" value="ECO:0007669"/>
    <property type="project" value="UniProtKB-SubCell"/>
</dbReference>
<evidence type="ECO:0000256" key="3">
    <source>
        <dbReference type="ARBA" id="ARBA00022723"/>
    </source>
</evidence>
<dbReference type="PANTHER" id="PTHR10869">
    <property type="entry name" value="PROLYL 4-HYDROXYLASE ALPHA SUBUNIT"/>
    <property type="match status" value="1"/>
</dbReference>
<dbReference type="InterPro" id="IPR045054">
    <property type="entry name" value="P4HA-like"/>
</dbReference>
<keyword evidence="9" id="KW-1133">Transmembrane helix</keyword>
<comment type="subcellular location">
    <subcellularLocation>
        <location evidence="2">Endoplasmic reticulum membrane</location>
        <topology evidence="2">Single-pass type II membrane protein</topology>
    </subcellularLocation>
</comment>
<evidence type="ECO:0000256" key="6">
    <source>
        <dbReference type="ARBA" id="ARBA00023002"/>
    </source>
</evidence>
<dbReference type="GO" id="GO:0031418">
    <property type="term" value="F:L-ascorbic acid binding"/>
    <property type="evidence" value="ECO:0007669"/>
    <property type="project" value="InterPro"/>
</dbReference>
<feature type="transmembrane region" description="Helical" evidence="9">
    <location>
        <begin position="263"/>
        <end position="284"/>
    </location>
</feature>
<proteinExistence type="predicted"/>
<feature type="transmembrane region" description="Helical" evidence="9">
    <location>
        <begin position="223"/>
        <end position="243"/>
    </location>
</feature>
<keyword evidence="9" id="KW-0472">Membrane</keyword>
<keyword evidence="4" id="KW-0223">Dioxygenase</keyword>
<protein>
    <recommendedName>
        <fullName evidence="10">Fe2OG dioxygenase domain-containing protein</fullName>
    </recommendedName>
</protein>
<dbReference type="PROSITE" id="PS51471">
    <property type="entry name" value="FE2OG_OXY"/>
    <property type="match status" value="1"/>
</dbReference>
<dbReference type="InterPro" id="IPR006620">
    <property type="entry name" value="Pro_4_hyd_alph"/>
</dbReference>
<keyword evidence="7" id="KW-0408">Iron</keyword>
<accession>A0A9I9CS49</accession>
<keyword evidence="9" id="KW-0812">Transmembrane</keyword>
<sequence length="443" mass="49943">AATASAFPPCHTNQTFDDEKTFLAFILLTGRQDTKSVQVNKTLLKSVNRSTQRKRSVIPSKERNMKAKSGKSNWSLRSKLGLPALIFVLCLFCFLAGFFGSSLLSQDVDDDRPRSRLLQSASDGTEFDLMSSGENGDASISSIPFQVLSWRPRALYFPKFATAEQCQSIVNMAKPKLRPSTLALRKGETAENTKGIRTSFFIVFRNSTKIPGQRWLLAKLENFYYFICVFWFHEFLALALVIMHDLLNSWLYSGYRDVKFCKGAYVFYLILFSFSAPSSSGVFFSASEDESGILGVIEEKIARATMIPRTHGEVIFPLDAYNILRYEIGQKYNSHYDAFKPSEYGPQKSQRVASFLLYLTDVEEGGETMFPFENGSNMDGTYNYQACVGLKVKPRQGDGLLFYSVFPNGTIDPTSLHGSCPVIKGQKWVATKWIRDQTQDDYS</sequence>
<dbReference type="Pfam" id="PF13640">
    <property type="entry name" value="2OG-FeII_Oxy_3"/>
    <property type="match status" value="1"/>
</dbReference>
<feature type="transmembrane region" description="Helical" evidence="9">
    <location>
        <begin position="80"/>
        <end position="104"/>
    </location>
</feature>
<keyword evidence="6" id="KW-0560">Oxidoreductase</keyword>
<evidence type="ECO:0000256" key="7">
    <source>
        <dbReference type="ARBA" id="ARBA00023004"/>
    </source>
</evidence>
<dbReference type="SMART" id="SM00702">
    <property type="entry name" value="P4Hc"/>
    <property type="match status" value="1"/>
</dbReference>
<feature type="domain" description="Fe2OG dioxygenase" evidence="10">
    <location>
        <begin position="317"/>
        <end position="436"/>
    </location>
</feature>
<evidence type="ECO:0000256" key="2">
    <source>
        <dbReference type="ARBA" id="ARBA00004648"/>
    </source>
</evidence>
<keyword evidence="3" id="KW-0479">Metal-binding</keyword>
<evidence type="ECO:0000256" key="9">
    <source>
        <dbReference type="SAM" id="Phobius"/>
    </source>
</evidence>
<dbReference type="GO" id="GO:0004656">
    <property type="term" value="F:procollagen-proline 4-dioxygenase activity"/>
    <property type="evidence" value="ECO:0007669"/>
    <property type="project" value="UniProtKB-EC"/>
</dbReference>
<dbReference type="AlphaFoldDB" id="A0A9I9CS49"/>
<keyword evidence="5" id="KW-0735">Signal-anchor</keyword>
<name>A0A9I9CS49_CUCME</name>
<evidence type="ECO:0000259" key="10">
    <source>
        <dbReference type="PROSITE" id="PS51471"/>
    </source>
</evidence>
<dbReference type="PANTHER" id="PTHR10869:SF246">
    <property type="entry name" value="TRANSMEMBRANE PROLYL 4-HYDROXYLASE"/>
    <property type="match status" value="1"/>
</dbReference>
<dbReference type="EnsemblPlants" id="MELO3C007611.2.1">
    <property type="protein sequence ID" value="MELO3C007611.2.1"/>
    <property type="gene ID" value="MELO3C007611.2"/>
</dbReference>
<dbReference type="InterPro" id="IPR044862">
    <property type="entry name" value="Pro_4_hyd_alph_FE2OG_OXY"/>
</dbReference>
<evidence type="ECO:0000256" key="4">
    <source>
        <dbReference type="ARBA" id="ARBA00022964"/>
    </source>
</evidence>
<dbReference type="Gramene" id="MELO3C007611.2.1">
    <property type="protein sequence ID" value="MELO3C007611.2.1"/>
    <property type="gene ID" value="MELO3C007611.2"/>
</dbReference>
<evidence type="ECO:0000256" key="5">
    <source>
        <dbReference type="ARBA" id="ARBA00022968"/>
    </source>
</evidence>
<evidence type="ECO:0000313" key="11">
    <source>
        <dbReference type="EnsemblPlants" id="MELO3C007611.2.1"/>
    </source>
</evidence>
<comment type="catalytic activity">
    <reaction evidence="8">
        <text>L-prolyl-[collagen] + 2-oxoglutarate + O2 = trans-4-hydroxy-L-prolyl-[collagen] + succinate + CO2</text>
        <dbReference type="Rhea" id="RHEA:18945"/>
        <dbReference type="Rhea" id="RHEA-COMP:11676"/>
        <dbReference type="Rhea" id="RHEA-COMP:11680"/>
        <dbReference type="ChEBI" id="CHEBI:15379"/>
        <dbReference type="ChEBI" id="CHEBI:16526"/>
        <dbReference type="ChEBI" id="CHEBI:16810"/>
        <dbReference type="ChEBI" id="CHEBI:30031"/>
        <dbReference type="ChEBI" id="CHEBI:50342"/>
        <dbReference type="ChEBI" id="CHEBI:61965"/>
        <dbReference type="EC" id="1.14.11.2"/>
    </reaction>
</comment>
<evidence type="ECO:0000256" key="1">
    <source>
        <dbReference type="ARBA" id="ARBA00001961"/>
    </source>
</evidence>
<reference evidence="11" key="1">
    <citation type="submission" date="2023-03" db="UniProtKB">
        <authorList>
            <consortium name="EnsemblPlants"/>
        </authorList>
    </citation>
    <scope>IDENTIFICATION</scope>
</reference>
<dbReference type="InterPro" id="IPR005123">
    <property type="entry name" value="Oxoglu/Fe-dep_dioxygenase_dom"/>
</dbReference>
<organism evidence="11">
    <name type="scientific">Cucumis melo</name>
    <name type="common">Muskmelon</name>
    <dbReference type="NCBI Taxonomy" id="3656"/>
    <lineage>
        <taxon>Eukaryota</taxon>
        <taxon>Viridiplantae</taxon>
        <taxon>Streptophyta</taxon>
        <taxon>Embryophyta</taxon>
        <taxon>Tracheophyta</taxon>
        <taxon>Spermatophyta</taxon>
        <taxon>Magnoliopsida</taxon>
        <taxon>eudicotyledons</taxon>
        <taxon>Gunneridae</taxon>
        <taxon>Pentapetalae</taxon>
        <taxon>rosids</taxon>
        <taxon>fabids</taxon>
        <taxon>Cucurbitales</taxon>
        <taxon>Cucurbitaceae</taxon>
        <taxon>Benincaseae</taxon>
        <taxon>Cucumis</taxon>
    </lineage>
</organism>
<dbReference type="GO" id="GO:0005506">
    <property type="term" value="F:iron ion binding"/>
    <property type="evidence" value="ECO:0007669"/>
    <property type="project" value="InterPro"/>
</dbReference>